<dbReference type="GO" id="GO:0005524">
    <property type="term" value="F:ATP binding"/>
    <property type="evidence" value="ECO:0007669"/>
    <property type="project" value="InterPro"/>
</dbReference>
<dbReference type="STRING" id="670386.D3BSK8"/>
<dbReference type="GeneID" id="31366446"/>
<dbReference type="SMART" id="SM00220">
    <property type="entry name" value="S_TKc"/>
    <property type="match status" value="1"/>
</dbReference>
<dbReference type="AlphaFoldDB" id="D3BSK8"/>
<dbReference type="EMBL" id="ADBJ01000054">
    <property type="protein sequence ID" value="EFA75473.1"/>
    <property type="molecule type" value="Genomic_DNA"/>
</dbReference>
<keyword evidence="2" id="KW-0808">Transferase</keyword>
<evidence type="ECO:0000313" key="2">
    <source>
        <dbReference type="EMBL" id="EFA75473.1"/>
    </source>
</evidence>
<dbReference type="RefSeq" id="XP_020427607.1">
    <property type="nucleotide sequence ID" value="XM_020581737.1"/>
</dbReference>
<dbReference type="PROSITE" id="PS50011">
    <property type="entry name" value="PROTEIN_KINASE_DOM"/>
    <property type="match status" value="1"/>
</dbReference>
<dbReference type="Gene3D" id="1.10.510.10">
    <property type="entry name" value="Transferase(Phosphotransferase) domain 1"/>
    <property type="match status" value="1"/>
</dbReference>
<organism evidence="2 3">
    <name type="scientific">Heterostelium pallidum (strain ATCC 26659 / Pp 5 / PN500)</name>
    <name type="common">Cellular slime mold</name>
    <name type="synonym">Polysphondylium pallidum</name>
    <dbReference type="NCBI Taxonomy" id="670386"/>
    <lineage>
        <taxon>Eukaryota</taxon>
        <taxon>Amoebozoa</taxon>
        <taxon>Evosea</taxon>
        <taxon>Eumycetozoa</taxon>
        <taxon>Dictyostelia</taxon>
        <taxon>Acytosteliales</taxon>
        <taxon>Acytosteliaceae</taxon>
        <taxon>Heterostelium</taxon>
    </lineage>
</organism>
<dbReference type="PANTHER" id="PTHR12984:SF3">
    <property type="entry name" value="N-TERMINAL KINASE-LIKE PROTEIN"/>
    <property type="match status" value="1"/>
</dbReference>
<comment type="caution">
    <text evidence="2">The sequence shown here is derived from an EMBL/GenBank/DDBJ whole genome shotgun (WGS) entry which is preliminary data.</text>
</comment>
<accession>D3BSK8</accession>
<feature type="domain" description="Protein kinase" evidence="1">
    <location>
        <begin position="1"/>
        <end position="259"/>
    </location>
</feature>
<keyword evidence="3" id="KW-1185">Reference proteome</keyword>
<proteinExistence type="predicted"/>
<reference evidence="2 3" key="1">
    <citation type="journal article" date="2011" name="Genome Res.">
        <title>Phylogeny-wide analysis of social amoeba genomes highlights ancient origins for complex intercellular communication.</title>
        <authorList>
            <person name="Heidel A.J."/>
            <person name="Lawal H.M."/>
            <person name="Felder M."/>
            <person name="Schilde C."/>
            <person name="Helps N.R."/>
            <person name="Tunggal B."/>
            <person name="Rivero F."/>
            <person name="John U."/>
            <person name="Schleicher M."/>
            <person name="Eichinger L."/>
            <person name="Platzer M."/>
            <person name="Noegel A.A."/>
            <person name="Schaap P."/>
            <person name="Gloeckner G."/>
        </authorList>
    </citation>
    <scope>NUCLEOTIDE SEQUENCE [LARGE SCALE GENOMIC DNA]</scope>
    <source>
        <strain evidence="3">ATCC 26659 / Pp 5 / PN500</strain>
    </source>
</reference>
<dbReference type="Pfam" id="PF00069">
    <property type="entry name" value="Pkinase"/>
    <property type="match status" value="1"/>
</dbReference>
<gene>
    <name evidence="2" type="primary">scy1</name>
    <name evidence="2" type="ORF">PPL_10977</name>
</gene>
<dbReference type="InParanoid" id="D3BSK8"/>
<protein>
    <submittedName>
        <fullName evidence="2">N-terminal kinase-like protein</fullName>
    </submittedName>
</protein>
<dbReference type="GO" id="GO:0004672">
    <property type="term" value="F:protein kinase activity"/>
    <property type="evidence" value="ECO:0007669"/>
    <property type="project" value="InterPro"/>
</dbReference>
<dbReference type="Gene3D" id="3.30.200.20">
    <property type="entry name" value="Phosphorylase Kinase, domain 1"/>
    <property type="match status" value="1"/>
</dbReference>
<keyword evidence="2" id="KW-0418">Kinase</keyword>
<dbReference type="InterPro" id="IPR000719">
    <property type="entry name" value="Prot_kinase_dom"/>
</dbReference>
<evidence type="ECO:0000259" key="1">
    <source>
        <dbReference type="PROSITE" id="PS50011"/>
    </source>
</evidence>
<sequence>MGQGLSAFQQFPYQIGTPITSYQGKSIWTLSNGTKKDDGSAVSIFTFDVKKNPTKLEVAKNGFKRAKTIRHPNFLTYLDGLETDTNIYIVTEPVTPLDESIEDIRKYENAISWGVYQITKALSFINNDVNLTHGNVNTTTVFVTKSGDWKLGGLELICDVRDMNPFLKQHGDQVPVKYKPPEVTKGQWSQVNTAPSYAIDSWMLGCLIYECYNGPMSKSEDVRDLSQIPKPVHQSYQKCFANKIENRLNPTKFLECPYFQNIFVETCVFLENITLKDNFEKETFFK</sequence>
<dbReference type="OMA" id="TEYSHKA"/>
<dbReference type="InterPro" id="IPR011009">
    <property type="entry name" value="Kinase-like_dom_sf"/>
</dbReference>
<dbReference type="InterPro" id="IPR051177">
    <property type="entry name" value="CIK-Related_Protein"/>
</dbReference>
<dbReference type="Proteomes" id="UP000001396">
    <property type="component" value="Unassembled WGS sequence"/>
</dbReference>
<dbReference type="PANTHER" id="PTHR12984">
    <property type="entry name" value="SCY1-RELATED S/T PROTEIN KINASE-LIKE"/>
    <property type="match status" value="1"/>
</dbReference>
<evidence type="ECO:0000313" key="3">
    <source>
        <dbReference type="Proteomes" id="UP000001396"/>
    </source>
</evidence>
<name>D3BSK8_HETP5</name>
<dbReference type="SUPFAM" id="SSF56112">
    <property type="entry name" value="Protein kinase-like (PK-like)"/>
    <property type="match status" value="1"/>
</dbReference>